<gene>
    <name evidence="1" type="ORF">CRM22_004848</name>
</gene>
<accession>A0A4S2M0W8</accession>
<name>A0A4S2M0W8_OPIFE</name>
<dbReference type="AlphaFoldDB" id="A0A4S2M0W8"/>
<dbReference type="OrthoDB" id="10390671at2759"/>
<evidence type="ECO:0000313" key="2">
    <source>
        <dbReference type="Proteomes" id="UP000308267"/>
    </source>
</evidence>
<keyword evidence="2" id="KW-1185">Reference proteome</keyword>
<evidence type="ECO:0000313" key="1">
    <source>
        <dbReference type="EMBL" id="TGZ67347.1"/>
    </source>
</evidence>
<sequence length="393" mass="45370">MYIFAGKKIAETKEILNVMSISRLMRFAFFLWALVLKQLRVLLKKPMDTTQLKTAQRTGVLLAFVHQAVCSEVVEAHPWFSGCEVERYNFNQFTSTVTPVLVKTKTSALADSALEDILDIEVQLFIINRRLRQDIRGIQCAVDILRDEITDSANIRMRKDKKLLFEAETMMYISTEKVYGMTVTESTYEDSKSALLKHIRGKISPGLLHKEHYLLIYPERQLKYPEWKIIRFRLHYITVMKPEEITFPEQWQVGLQGVIDSLGAADDLGANFQLPVYADHTKEFDILTKEQSEPDACEMVENMLSHLQLGSYKCFPQMRMAEANGQTYMRANALISKAGLEVPEIGVKTDLEFVVLLKRSWGENKYSIYTYTLGPVYGKQSFFMTFSRFPFLR</sequence>
<organism evidence="1 2">
    <name type="scientific">Opisthorchis felineus</name>
    <dbReference type="NCBI Taxonomy" id="147828"/>
    <lineage>
        <taxon>Eukaryota</taxon>
        <taxon>Metazoa</taxon>
        <taxon>Spiralia</taxon>
        <taxon>Lophotrochozoa</taxon>
        <taxon>Platyhelminthes</taxon>
        <taxon>Trematoda</taxon>
        <taxon>Digenea</taxon>
        <taxon>Opisthorchiida</taxon>
        <taxon>Opisthorchiata</taxon>
        <taxon>Opisthorchiidae</taxon>
        <taxon>Opisthorchis</taxon>
    </lineage>
</organism>
<dbReference type="Proteomes" id="UP000308267">
    <property type="component" value="Unassembled WGS sequence"/>
</dbReference>
<proteinExistence type="predicted"/>
<protein>
    <submittedName>
        <fullName evidence="1">Uncharacterized protein</fullName>
    </submittedName>
</protein>
<comment type="caution">
    <text evidence="1">The sequence shown here is derived from an EMBL/GenBank/DDBJ whole genome shotgun (WGS) entry which is preliminary data.</text>
</comment>
<dbReference type="EMBL" id="SJOL01006420">
    <property type="protein sequence ID" value="TGZ67347.1"/>
    <property type="molecule type" value="Genomic_DNA"/>
</dbReference>
<reference evidence="1 2" key="1">
    <citation type="journal article" date="2019" name="BMC Genomics">
        <title>New insights from Opisthorchis felineus genome: update on genomics of the epidemiologically important liver flukes.</title>
        <authorList>
            <person name="Ershov N.I."/>
            <person name="Mordvinov V.A."/>
            <person name="Prokhortchouk E.B."/>
            <person name="Pakharukova M.Y."/>
            <person name="Gunbin K.V."/>
            <person name="Ustyantsev K."/>
            <person name="Genaev M.A."/>
            <person name="Blinov A.G."/>
            <person name="Mazur A."/>
            <person name="Boulygina E."/>
            <person name="Tsygankova S."/>
            <person name="Khrameeva E."/>
            <person name="Chekanov N."/>
            <person name="Fan G."/>
            <person name="Xiao A."/>
            <person name="Zhang H."/>
            <person name="Xu X."/>
            <person name="Yang H."/>
            <person name="Solovyev V."/>
            <person name="Lee S.M."/>
            <person name="Liu X."/>
            <person name="Afonnikov D.A."/>
            <person name="Skryabin K.G."/>
        </authorList>
    </citation>
    <scope>NUCLEOTIDE SEQUENCE [LARGE SCALE GENOMIC DNA]</scope>
    <source>
        <strain evidence="1">AK-0245</strain>
        <tissue evidence="1">Whole organism</tissue>
    </source>
</reference>